<keyword evidence="3" id="KW-1185">Reference proteome</keyword>
<organism evidence="2 3">
    <name type="scientific">Saccharothrix espanaensis (strain ATCC 51144 / DSM 44229 / JCM 9112 / NBRC 15066 / NRRL 15764)</name>
    <dbReference type="NCBI Taxonomy" id="1179773"/>
    <lineage>
        <taxon>Bacteria</taxon>
        <taxon>Bacillati</taxon>
        <taxon>Actinomycetota</taxon>
        <taxon>Actinomycetes</taxon>
        <taxon>Pseudonocardiales</taxon>
        <taxon>Pseudonocardiaceae</taxon>
        <taxon>Saccharothrix</taxon>
    </lineage>
</organism>
<evidence type="ECO:0000259" key="1">
    <source>
        <dbReference type="Pfam" id="PF14280"/>
    </source>
</evidence>
<feature type="domain" description="DUF4365" evidence="1">
    <location>
        <begin position="13"/>
        <end position="137"/>
    </location>
</feature>
<dbReference type="Proteomes" id="UP000006281">
    <property type="component" value="Chromosome"/>
</dbReference>
<dbReference type="AlphaFoldDB" id="K0K485"/>
<dbReference type="RefSeq" id="WP_015103207.1">
    <property type="nucleotide sequence ID" value="NC_019673.1"/>
</dbReference>
<evidence type="ECO:0000313" key="2">
    <source>
        <dbReference type="EMBL" id="CCH33096.1"/>
    </source>
</evidence>
<reference evidence="2 3" key="1">
    <citation type="journal article" date="2012" name="BMC Genomics">
        <title>Complete genome sequence of Saccharothrix espanaensis DSM 44229T and comparison to the other completely sequenced Pseudonocardiaceae.</title>
        <authorList>
            <person name="Strobel T."/>
            <person name="Al-Dilaimi A."/>
            <person name="Blom J."/>
            <person name="Gessner A."/>
            <person name="Kalinowski J."/>
            <person name="Luzhetska M."/>
            <person name="Puhler A."/>
            <person name="Szczepanowski R."/>
            <person name="Bechthold A."/>
            <person name="Ruckert C."/>
        </authorList>
    </citation>
    <scope>NUCLEOTIDE SEQUENCE [LARGE SCALE GENOMIC DNA]</scope>
    <source>
        <strain evidence="3">ATCC 51144 / DSM 44229 / JCM 9112 / NBRC 15066 / NRRL 15764</strain>
    </source>
</reference>
<accession>K0K485</accession>
<dbReference type="InterPro" id="IPR025375">
    <property type="entry name" value="DUF4365"/>
</dbReference>
<gene>
    <name evidence="2" type="ordered locus">BN6_58380</name>
</gene>
<dbReference type="eggNOG" id="ENOG5032RDP">
    <property type="taxonomic scope" value="Bacteria"/>
</dbReference>
<proteinExistence type="predicted"/>
<dbReference type="KEGG" id="sesp:BN6_58380"/>
<dbReference type="Pfam" id="PF14280">
    <property type="entry name" value="DUF4365"/>
    <property type="match status" value="1"/>
</dbReference>
<sequence>MSSVDPKRIIEDRAVNRVTALMQEHSHIVQKIDGHNDFGEDLYVRFVEGGRTTGDTIAVQVKGGVSYRAGGGYRVKVGRHGSSWLKSNVPVVCVVHDPGTDQLYWANASQQLRRARADGEVLRSIAISRTDVLSEASMPLFVGRMREYVAERGQLRLALSELSGQVFDTTDYISFWMNKYGEEMVYHQRRGDHSASLLHHDWDWRPIEITPEALTRGDRYAALGLTTLAELADFLGNAERGHLAEQLPEVGLRSFVDTPPVVGDTFIVNQGELAWLRACADASRSWRSAPALPDV</sequence>
<name>K0K485_SACES</name>
<evidence type="ECO:0000313" key="3">
    <source>
        <dbReference type="Proteomes" id="UP000006281"/>
    </source>
</evidence>
<protein>
    <recommendedName>
        <fullName evidence="1">DUF4365 domain-containing protein</fullName>
    </recommendedName>
</protein>
<dbReference type="PATRIC" id="fig|1179773.3.peg.5870"/>
<dbReference type="EMBL" id="HE804045">
    <property type="protein sequence ID" value="CCH33096.1"/>
    <property type="molecule type" value="Genomic_DNA"/>
</dbReference>
<dbReference type="HOGENOM" id="CLU_942974_0_0_11"/>